<name>B7QK90_IXOSC</name>
<dbReference type="Gene3D" id="2.30.29.240">
    <property type="match status" value="1"/>
</dbReference>
<dbReference type="InParanoid" id="B7QK90"/>
<dbReference type="VEuPathDB" id="VectorBase:ISCI015088"/>
<feature type="domain" description="PLC-beta PH" evidence="1">
    <location>
        <begin position="2"/>
        <end position="51"/>
    </location>
</feature>
<keyword evidence="4" id="KW-1185">Reference proteome</keyword>
<dbReference type="Pfam" id="PF17787">
    <property type="entry name" value="PH_14"/>
    <property type="match status" value="1"/>
</dbReference>
<dbReference type="STRING" id="6945.B7QK90"/>
<accession>B7QK90</accession>
<dbReference type="EMBL" id="DS957906">
    <property type="protein sequence ID" value="EEC19262.1"/>
    <property type="molecule type" value="Genomic_DNA"/>
</dbReference>
<evidence type="ECO:0000259" key="1">
    <source>
        <dbReference type="Pfam" id="PF17787"/>
    </source>
</evidence>
<dbReference type="EMBL" id="ABJB010397527">
    <property type="status" value="NOT_ANNOTATED_CDS"/>
    <property type="molecule type" value="Genomic_DNA"/>
</dbReference>
<dbReference type="VEuPathDB" id="VectorBase:ISCW015088"/>
<dbReference type="PaxDb" id="6945-B7QK90"/>
<proteinExistence type="predicted"/>
<dbReference type="EMBL" id="ABJB010478826">
    <property type="status" value="NOT_ANNOTATED_CDS"/>
    <property type="molecule type" value="Genomic_DNA"/>
</dbReference>
<dbReference type="SUPFAM" id="SSF50729">
    <property type="entry name" value="PH domain-like"/>
    <property type="match status" value="1"/>
</dbReference>
<dbReference type="VEuPathDB" id="VectorBase:ISCP_004279"/>
<dbReference type="OrthoDB" id="269822at2759"/>
<dbReference type="InterPro" id="IPR037862">
    <property type="entry name" value="PLC-beta_PH"/>
</dbReference>
<sequence>MDSALGTPVTLRVDKNGFFLFWTDQNKETEFLDISSIRDTRTGKYARTPKLERGIG</sequence>
<dbReference type="EMBL" id="ABJB010578888">
    <property type="status" value="NOT_ANNOTATED_CDS"/>
    <property type="molecule type" value="Genomic_DNA"/>
</dbReference>
<reference evidence="2 4" key="1">
    <citation type="submission" date="2008-03" db="EMBL/GenBank/DDBJ databases">
        <title>Annotation of Ixodes scapularis.</title>
        <authorList>
            <consortium name="Ixodes scapularis Genome Project Consortium"/>
            <person name="Caler E."/>
            <person name="Hannick L.I."/>
            <person name="Bidwell S."/>
            <person name="Joardar V."/>
            <person name="Thiagarajan M."/>
            <person name="Amedeo P."/>
            <person name="Galinsky K.J."/>
            <person name="Schobel S."/>
            <person name="Inman J."/>
            <person name="Hostetler J."/>
            <person name="Miller J."/>
            <person name="Hammond M."/>
            <person name="Megy K."/>
            <person name="Lawson D."/>
            <person name="Kodira C."/>
            <person name="Sutton G."/>
            <person name="Meyer J."/>
            <person name="Hill C.A."/>
            <person name="Birren B."/>
            <person name="Nene V."/>
            <person name="Collins F."/>
            <person name="Alarcon-Chaidez F."/>
            <person name="Wikel S."/>
            <person name="Strausberg R."/>
        </authorList>
    </citation>
    <scope>NUCLEOTIDE SEQUENCE [LARGE SCALE GENOMIC DNA]</scope>
    <source>
        <strain evidence="4">Wikel</strain>
        <strain evidence="2">Wikel colony</strain>
    </source>
</reference>
<evidence type="ECO:0000313" key="4">
    <source>
        <dbReference type="Proteomes" id="UP000001555"/>
    </source>
</evidence>
<protein>
    <recommendedName>
        <fullName evidence="1">PLC-beta PH domain-containing protein</fullName>
    </recommendedName>
</protein>
<dbReference type="HOGENOM" id="CLU_3016559_0_0_1"/>
<dbReference type="AlphaFoldDB" id="B7QK90"/>
<evidence type="ECO:0000313" key="2">
    <source>
        <dbReference type="EMBL" id="EEC19262.1"/>
    </source>
</evidence>
<gene>
    <name evidence="2" type="ORF">IscW_ISCW015088</name>
</gene>
<dbReference type="EnsemblMetazoa" id="ISCW015088-RA">
    <property type="protein sequence ID" value="ISCW015088-PA"/>
    <property type="gene ID" value="ISCW015088"/>
</dbReference>
<reference evidence="3" key="2">
    <citation type="submission" date="2020-05" db="UniProtKB">
        <authorList>
            <consortium name="EnsemblMetazoa"/>
        </authorList>
    </citation>
    <scope>IDENTIFICATION</scope>
    <source>
        <strain evidence="3">wikel</strain>
    </source>
</reference>
<evidence type="ECO:0000313" key="3">
    <source>
        <dbReference type="EnsemblMetazoa" id="ISCW015088-PA"/>
    </source>
</evidence>
<dbReference type="Proteomes" id="UP000001555">
    <property type="component" value="Unassembled WGS sequence"/>
</dbReference>
<organism>
    <name type="scientific">Ixodes scapularis</name>
    <name type="common">Black-legged tick</name>
    <name type="synonym">Deer tick</name>
    <dbReference type="NCBI Taxonomy" id="6945"/>
    <lineage>
        <taxon>Eukaryota</taxon>
        <taxon>Metazoa</taxon>
        <taxon>Ecdysozoa</taxon>
        <taxon>Arthropoda</taxon>
        <taxon>Chelicerata</taxon>
        <taxon>Arachnida</taxon>
        <taxon>Acari</taxon>
        <taxon>Parasitiformes</taxon>
        <taxon>Ixodida</taxon>
        <taxon>Ixodoidea</taxon>
        <taxon>Ixodidae</taxon>
        <taxon>Ixodinae</taxon>
        <taxon>Ixodes</taxon>
    </lineage>
</organism>